<keyword evidence="3" id="KW-1185">Reference proteome</keyword>
<evidence type="ECO:0008006" key="4">
    <source>
        <dbReference type="Google" id="ProtNLM"/>
    </source>
</evidence>
<gene>
    <name evidence="2" type="ORF">B0H67DRAFT_256796</name>
</gene>
<reference evidence="2" key="1">
    <citation type="submission" date="2023-06" db="EMBL/GenBank/DDBJ databases">
        <title>Genome-scale phylogeny and comparative genomics of the fungal order Sordariales.</title>
        <authorList>
            <consortium name="Lawrence Berkeley National Laboratory"/>
            <person name="Hensen N."/>
            <person name="Bonometti L."/>
            <person name="Westerberg I."/>
            <person name="Brannstrom I.O."/>
            <person name="Guillou S."/>
            <person name="Cros-Aarteil S."/>
            <person name="Calhoun S."/>
            <person name="Haridas S."/>
            <person name="Kuo A."/>
            <person name="Mondo S."/>
            <person name="Pangilinan J."/>
            <person name="Riley R."/>
            <person name="Labutti K."/>
            <person name="Andreopoulos B."/>
            <person name="Lipzen A."/>
            <person name="Chen C."/>
            <person name="Yanf M."/>
            <person name="Daum C."/>
            <person name="Ng V."/>
            <person name="Clum A."/>
            <person name="Steindorff A."/>
            <person name="Ohm R."/>
            <person name="Martin F."/>
            <person name="Silar P."/>
            <person name="Natvig D."/>
            <person name="Lalanne C."/>
            <person name="Gautier V."/>
            <person name="Ament-Velasquez S.L."/>
            <person name="Kruys A."/>
            <person name="Hutchinson M.I."/>
            <person name="Powell A.J."/>
            <person name="Barry K."/>
            <person name="Miller A.N."/>
            <person name="Grigoriev I.V."/>
            <person name="Debuchy R."/>
            <person name="Gladieux P."/>
            <person name="Thoren M.H."/>
            <person name="Johannesson H."/>
        </authorList>
    </citation>
    <scope>NUCLEOTIDE SEQUENCE</scope>
    <source>
        <strain evidence="2">SMH4607-1</strain>
    </source>
</reference>
<sequence>METTHEVDPDGDLLLILRNPSMPLTACVEGHRWSGRLFERDREETIDPVHKQHDSIGSKYNSDLFRNLDPGVNEYSQPPNGPPAEPETVGEEPAPPDSPTEIFGEIRMRLSSRHLILASPYFRKALNGPWAESERIVEAEEWDEAALLITMNIIHGHTRRVPRSVSLETLAKIALITDYYKFHEAIELFTEIWIPKLRKESPSEEFGMNTMFWILVSKVFSHAEVFRSVTAVAQRHSPGRITAPGLPIDEILGEIDQRRQEAVEEVITILHSLLAYLRDERANKCSFTCSSMLFGALTREMASHGLLPRPTALVGFSIEGIANLARSIQTPVWCNDDPYNYYSSERHTCHLSNFIHPLVNGVEMNIRRLELRDD</sequence>
<evidence type="ECO:0000313" key="3">
    <source>
        <dbReference type="Proteomes" id="UP001172102"/>
    </source>
</evidence>
<protein>
    <recommendedName>
        <fullName evidence="4">BTB domain-containing protein</fullName>
    </recommendedName>
</protein>
<evidence type="ECO:0000256" key="1">
    <source>
        <dbReference type="SAM" id="MobiDB-lite"/>
    </source>
</evidence>
<dbReference type="AlphaFoldDB" id="A0AA40AHT5"/>
<dbReference type="EMBL" id="JAUKUA010000004">
    <property type="protein sequence ID" value="KAK0716083.1"/>
    <property type="molecule type" value="Genomic_DNA"/>
</dbReference>
<evidence type="ECO:0000313" key="2">
    <source>
        <dbReference type="EMBL" id="KAK0716083.1"/>
    </source>
</evidence>
<proteinExistence type="predicted"/>
<organism evidence="2 3">
    <name type="scientific">Lasiosphaeris hirsuta</name>
    <dbReference type="NCBI Taxonomy" id="260670"/>
    <lineage>
        <taxon>Eukaryota</taxon>
        <taxon>Fungi</taxon>
        <taxon>Dikarya</taxon>
        <taxon>Ascomycota</taxon>
        <taxon>Pezizomycotina</taxon>
        <taxon>Sordariomycetes</taxon>
        <taxon>Sordariomycetidae</taxon>
        <taxon>Sordariales</taxon>
        <taxon>Lasiosphaeriaceae</taxon>
        <taxon>Lasiosphaeris</taxon>
    </lineage>
</organism>
<dbReference type="Proteomes" id="UP001172102">
    <property type="component" value="Unassembled WGS sequence"/>
</dbReference>
<comment type="caution">
    <text evidence="2">The sequence shown here is derived from an EMBL/GenBank/DDBJ whole genome shotgun (WGS) entry which is preliminary data.</text>
</comment>
<feature type="region of interest" description="Disordered" evidence="1">
    <location>
        <begin position="67"/>
        <end position="99"/>
    </location>
</feature>
<name>A0AA40AHT5_9PEZI</name>
<accession>A0AA40AHT5</accession>